<dbReference type="PANTHER" id="PTHR43283:SF17">
    <property type="entry name" value="(LOVD), PUTATIVE (AFU_ORTHOLOGUE AFUA_5G00920)-RELATED"/>
    <property type="match status" value="1"/>
</dbReference>
<proteinExistence type="inferred from homology"/>
<feature type="domain" description="Beta-lactamase-related" evidence="3">
    <location>
        <begin position="13"/>
        <end position="398"/>
    </location>
</feature>
<dbReference type="Proteomes" id="UP001642406">
    <property type="component" value="Unassembled WGS sequence"/>
</dbReference>
<dbReference type="EMBL" id="CAWUHC010000026">
    <property type="protein sequence ID" value="CAK7219182.1"/>
    <property type="molecule type" value="Genomic_DNA"/>
</dbReference>
<protein>
    <recommendedName>
        <fullName evidence="3">Beta-lactamase-related domain-containing protein</fullName>
    </recommendedName>
</protein>
<reference evidence="4 5" key="1">
    <citation type="submission" date="2024-01" db="EMBL/GenBank/DDBJ databases">
        <authorList>
            <person name="Allen C."/>
            <person name="Tagirdzhanova G."/>
        </authorList>
    </citation>
    <scope>NUCLEOTIDE SEQUENCE [LARGE SCALE GENOMIC DNA]</scope>
</reference>
<dbReference type="PANTHER" id="PTHR43283">
    <property type="entry name" value="BETA-LACTAMASE-RELATED"/>
    <property type="match status" value="1"/>
</dbReference>
<comment type="similarity">
    <text evidence="1">Belongs to the class-A beta-lactamase family.</text>
</comment>
<evidence type="ECO:0000313" key="4">
    <source>
        <dbReference type="EMBL" id="CAK7219182.1"/>
    </source>
</evidence>
<keyword evidence="5" id="KW-1185">Reference proteome</keyword>
<dbReference type="InterPro" id="IPR012338">
    <property type="entry name" value="Beta-lactam/transpept-like"/>
</dbReference>
<dbReference type="Gene3D" id="3.40.710.10">
    <property type="entry name" value="DD-peptidase/beta-lactamase superfamily"/>
    <property type="match status" value="1"/>
</dbReference>
<comment type="caution">
    <text evidence="4">The sequence shown here is derived from an EMBL/GenBank/DDBJ whole genome shotgun (WGS) entry which is preliminary data.</text>
</comment>
<organism evidence="4 5">
    <name type="scientific">Sporothrix bragantina</name>
    <dbReference type="NCBI Taxonomy" id="671064"/>
    <lineage>
        <taxon>Eukaryota</taxon>
        <taxon>Fungi</taxon>
        <taxon>Dikarya</taxon>
        <taxon>Ascomycota</taxon>
        <taxon>Pezizomycotina</taxon>
        <taxon>Sordariomycetes</taxon>
        <taxon>Sordariomycetidae</taxon>
        <taxon>Ophiostomatales</taxon>
        <taxon>Ophiostomataceae</taxon>
        <taxon>Sporothrix</taxon>
    </lineage>
</organism>
<dbReference type="InterPro" id="IPR001466">
    <property type="entry name" value="Beta-lactam-related"/>
</dbReference>
<gene>
    <name evidence="4" type="ORF">SBRCBS47491_003759</name>
</gene>
<dbReference type="InterPro" id="IPR050789">
    <property type="entry name" value="Diverse_Enzym_Activities"/>
</dbReference>
<evidence type="ECO:0000256" key="1">
    <source>
        <dbReference type="ARBA" id="ARBA00009009"/>
    </source>
</evidence>
<keyword evidence="2" id="KW-0378">Hydrolase</keyword>
<dbReference type="SUPFAM" id="SSF56601">
    <property type="entry name" value="beta-lactamase/transpeptidase-like"/>
    <property type="match status" value="1"/>
</dbReference>
<evidence type="ECO:0000313" key="5">
    <source>
        <dbReference type="Proteomes" id="UP001642406"/>
    </source>
</evidence>
<evidence type="ECO:0000256" key="2">
    <source>
        <dbReference type="ARBA" id="ARBA00022801"/>
    </source>
</evidence>
<dbReference type="Pfam" id="PF00144">
    <property type="entry name" value="Beta-lactamase"/>
    <property type="match status" value="1"/>
</dbReference>
<accession>A0ABP0BI52</accession>
<sequence length="424" mass="45964">MASLDEYLARATAAGPDRTLPGCVMIAYKDGKAHYKAFGTESVDPSLPQYEKPLSVDSYMWVASCTKLMTAIAALQCVEKGLLTLDDDISVFVPEWTERKILRGFDEATGIPLLEAAKGKLSLRMLLTHSSGLGYAFIHEPLAKYIKYKVANGWELESELLVRPMCPDVPVPLLFEPATNWSYGIGTDWAGKLVERVNGQSLGKFMQQNIWKPLGMGAAAFRIHDRPDIRDRQAQMSIRNGDGTLGPHPRPYFPENTSADHGGGGVFTNPRDYFKVLVACVNSDPVLLTPASYELLCEPSLTLPAAAAFQTMRTQALEAANAAAEQRGTPMTIPGAKQWTWAVGGSLNLDDVPGGRRAGTIAWGGLPNLSWTVDRASGVAVLYASQLLPPGEALTAWVVRQLEAEVYSGAFFDGASVLGEEVKE</sequence>
<evidence type="ECO:0000259" key="3">
    <source>
        <dbReference type="Pfam" id="PF00144"/>
    </source>
</evidence>
<name>A0ABP0BI52_9PEZI</name>